<evidence type="ECO:0000256" key="5">
    <source>
        <dbReference type="ARBA" id="ARBA00022801"/>
    </source>
</evidence>
<dbReference type="AlphaFoldDB" id="A0AAJ7DUC0"/>
<feature type="domain" description="Nudix hydrolase" evidence="8">
    <location>
        <begin position="92"/>
        <end position="217"/>
    </location>
</feature>
<keyword evidence="4" id="KW-0479">Metal-binding</keyword>
<keyword evidence="7" id="KW-0464">Manganese</keyword>
<proteinExistence type="inferred from homology"/>
<dbReference type="PROSITE" id="PS00893">
    <property type="entry name" value="NUDIX_BOX"/>
    <property type="match status" value="1"/>
</dbReference>
<keyword evidence="9" id="KW-1185">Reference proteome</keyword>
<dbReference type="RefSeq" id="XP_011496708.1">
    <property type="nucleotide sequence ID" value="XM_011498406.1"/>
</dbReference>
<evidence type="ECO:0000313" key="10">
    <source>
        <dbReference type="RefSeq" id="XP_011496708.1"/>
    </source>
</evidence>
<dbReference type="Proteomes" id="UP000695007">
    <property type="component" value="Unplaced"/>
</dbReference>
<dbReference type="GO" id="GO:0044716">
    <property type="term" value="F:8-oxo-GDP phosphatase activity"/>
    <property type="evidence" value="ECO:0007669"/>
    <property type="project" value="TreeGrafter"/>
</dbReference>
<dbReference type="InterPro" id="IPR042970">
    <property type="entry name" value="NUDT18_NUDIX"/>
</dbReference>
<dbReference type="CDD" id="cd04671">
    <property type="entry name" value="NUDIX_8DGDPP_Nudt18"/>
    <property type="match status" value="1"/>
</dbReference>
<evidence type="ECO:0000256" key="1">
    <source>
        <dbReference type="ARBA" id="ARBA00001936"/>
    </source>
</evidence>
<dbReference type="GO" id="GO:0046872">
    <property type="term" value="F:metal ion binding"/>
    <property type="evidence" value="ECO:0007669"/>
    <property type="project" value="UniProtKB-KW"/>
</dbReference>
<evidence type="ECO:0000313" key="9">
    <source>
        <dbReference type="Proteomes" id="UP000695007"/>
    </source>
</evidence>
<comment type="similarity">
    <text evidence="3">Belongs to the Nudix hydrolase family.</text>
</comment>
<dbReference type="SUPFAM" id="SSF55811">
    <property type="entry name" value="Nudix"/>
    <property type="match status" value="1"/>
</dbReference>
<dbReference type="GO" id="GO:0044715">
    <property type="term" value="F:8-oxo-dGDP phosphatase activity"/>
    <property type="evidence" value="ECO:0007669"/>
    <property type="project" value="TreeGrafter"/>
</dbReference>
<organism evidence="9 10">
    <name type="scientific">Ceratosolen solmsi marchali</name>
    <dbReference type="NCBI Taxonomy" id="326594"/>
    <lineage>
        <taxon>Eukaryota</taxon>
        <taxon>Metazoa</taxon>
        <taxon>Ecdysozoa</taxon>
        <taxon>Arthropoda</taxon>
        <taxon>Hexapoda</taxon>
        <taxon>Insecta</taxon>
        <taxon>Pterygota</taxon>
        <taxon>Neoptera</taxon>
        <taxon>Endopterygota</taxon>
        <taxon>Hymenoptera</taxon>
        <taxon>Apocrita</taxon>
        <taxon>Proctotrupomorpha</taxon>
        <taxon>Chalcidoidea</taxon>
        <taxon>Agaonidae</taxon>
        <taxon>Agaoninae</taxon>
        <taxon>Ceratosolen</taxon>
    </lineage>
</organism>
<dbReference type="KEGG" id="csol:105361283"/>
<evidence type="ECO:0000256" key="4">
    <source>
        <dbReference type="ARBA" id="ARBA00022723"/>
    </source>
</evidence>
<dbReference type="InterPro" id="IPR000086">
    <property type="entry name" value="NUDIX_hydrolase_dom"/>
</dbReference>
<dbReference type="InterPro" id="IPR020084">
    <property type="entry name" value="NUDIX_hydrolase_CS"/>
</dbReference>
<keyword evidence="6" id="KW-0460">Magnesium</keyword>
<dbReference type="Gene3D" id="3.90.79.10">
    <property type="entry name" value="Nucleoside Triphosphate Pyrophosphohydrolase"/>
    <property type="match status" value="1"/>
</dbReference>
<reference evidence="10" key="1">
    <citation type="submission" date="2025-08" db="UniProtKB">
        <authorList>
            <consortium name="RefSeq"/>
        </authorList>
    </citation>
    <scope>IDENTIFICATION</scope>
</reference>
<protein>
    <submittedName>
        <fullName evidence="10">8-oxo-dGDP phosphatase NUDT18</fullName>
    </submittedName>
</protein>
<evidence type="ECO:0000256" key="6">
    <source>
        <dbReference type="ARBA" id="ARBA00022842"/>
    </source>
</evidence>
<dbReference type="PANTHER" id="PTHR22769:SF56">
    <property type="entry name" value="8-OXO-DGDP PHOSPHATASE NUDT18"/>
    <property type="match status" value="1"/>
</dbReference>
<comment type="cofactor">
    <cofactor evidence="2">
        <name>Mg(2+)</name>
        <dbReference type="ChEBI" id="CHEBI:18420"/>
    </cofactor>
</comment>
<evidence type="ECO:0000256" key="3">
    <source>
        <dbReference type="ARBA" id="ARBA00005582"/>
    </source>
</evidence>
<comment type="cofactor">
    <cofactor evidence="1">
        <name>Mn(2+)</name>
        <dbReference type="ChEBI" id="CHEBI:29035"/>
    </cofactor>
</comment>
<evidence type="ECO:0000256" key="7">
    <source>
        <dbReference type="ARBA" id="ARBA00023211"/>
    </source>
</evidence>
<dbReference type="InterPro" id="IPR015797">
    <property type="entry name" value="NUDIX_hydrolase-like_dom_sf"/>
</dbReference>
<keyword evidence="5" id="KW-0378">Hydrolase</keyword>
<name>A0AAJ7DUC0_9HYME</name>
<evidence type="ECO:0000256" key="2">
    <source>
        <dbReference type="ARBA" id="ARBA00001946"/>
    </source>
</evidence>
<accession>A0AAJ7DUC0</accession>
<dbReference type="PROSITE" id="PS51462">
    <property type="entry name" value="NUDIX"/>
    <property type="match status" value="1"/>
</dbReference>
<dbReference type="PANTHER" id="PTHR22769">
    <property type="entry name" value="MUTT/NUDIX HYDROLASE"/>
    <property type="match status" value="1"/>
</dbReference>
<sequence length="368" mass="41497">MSARSRRSRISSHYRAPRYSGPFLPYEFLRRRLGRVPTTPPNDCRGSTRRQLRSITQVGIYSGRDELLRASREANGIKPAASSSYVPVCQKTVTYIVAAILINERDEVLMMQEAKPTCMGKWYLPAGRVEPNENLIDAMKREVLEETGLLMEPKSLIMVQCASGSWFRFVMTGNIVGGSLKTPDQSNEESLQACWVREVTSLQLRSGDILTLIQKGREFVKKVNGPWHSHILPVEKPRNKLYLRLIVCIKKKATNRLHVLMSEKTSLHLPVCEINPSKNVHSTLHRFMVEIFGEGIPQHKPHGLLSVEFSGTGEGDGLCLTLLISFKPPLEEVSISGKYIWHELPQALADTIAARLPRNMTISMNVIR</sequence>
<evidence type="ECO:0000259" key="8">
    <source>
        <dbReference type="PROSITE" id="PS51462"/>
    </source>
</evidence>
<dbReference type="Pfam" id="PF00293">
    <property type="entry name" value="NUDIX"/>
    <property type="match status" value="1"/>
</dbReference>
<dbReference type="GeneID" id="105361283"/>
<gene>
    <name evidence="10" type="primary">LOC105361283</name>
</gene>